<proteinExistence type="predicted"/>
<keyword evidence="2" id="KW-0472">Membrane</keyword>
<feature type="transmembrane region" description="Helical" evidence="2">
    <location>
        <begin position="120"/>
        <end position="143"/>
    </location>
</feature>
<organism evidence="3 4">
    <name type="scientific">Hydrogenovibrio marinus</name>
    <dbReference type="NCBI Taxonomy" id="28885"/>
    <lineage>
        <taxon>Bacteria</taxon>
        <taxon>Pseudomonadati</taxon>
        <taxon>Pseudomonadota</taxon>
        <taxon>Gammaproteobacteria</taxon>
        <taxon>Thiotrichales</taxon>
        <taxon>Piscirickettsiaceae</taxon>
        <taxon>Hydrogenovibrio</taxon>
    </lineage>
</organism>
<protein>
    <submittedName>
        <fullName evidence="3">Uncharacterized protein</fullName>
    </submittedName>
</protein>
<evidence type="ECO:0000313" key="3">
    <source>
        <dbReference type="EMBL" id="KDN95638.1"/>
    </source>
</evidence>
<dbReference type="EMBL" id="JMIU01000001">
    <property type="protein sequence ID" value="KDN95638.1"/>
    <property type="molecule type" value="Genomic_DNA"/>
</dbReference>
<dbReference type="STRING" id="28885.EI16_04880"/>
<dbReference type="Proteomes" id="UP000027341">
    <property type="component" value="Unassembled WGS sequence"/>
</dbReference>
<feature type="compositionally biased region" description="Polar residues" evidence="1">
    <location>
        <begin position="1"/>
        <end position="13"/>
    </location>
</feature>
<dbReference type="Gene3D" id="1.10.287.1490">
    <property type="match status" value="1"/>
</dbReference>
<name>A0A066ZPB0_HYDMR</name>
<feature type="compositionally biased region" description="Polar residues" evidence="1">
    <location>
        <begin position="370"/>
        <end position="385"/>
    </location>
</feature>
<reference evidence="3 4" key="1">
    <citation type="submission" date="2014-04" db="EMBL/GenBank/DDBJ databases">
        <title>Draft genome sequence of Hydrogenovibrio marinus MH-110, a model organism for aerobic H2 metabolism.</title>
        <authorList>
            <person name="Cha H.J."/>
            <person name="Jo B.H."/>
            <person name="Hwang B.H."/>
        </authorList>
    </citation>
    <scope>NUCLEOTIDE SEQUENCE [LARGE SCALE GENOMIC DNA]</scope>
    <source>
        <strain evidence="3 4">MH-110</strain>
    </source>
</reference>
<feature type="region of interest" description="Disordered" evidence="1">
    <location>
        <begin position="190"/>
        <end position="224"/>
    </location>
</feature>
<dbReference type="AlphaFoldDB" id="A0A066ZPB0"/>
<dbReference type="RefSeq" id="WP_029910127.1">
    <property type="nucleotide sequence ID" value="NZ_AP020335.1"/>
</dbReference>
<feature type="region of interest" description="Disordered" evidence="1">
    <location>
        <begin position="1"/>
        <end position="30"/>
    </location>
</feature>
<evidence type="ECO:0000256" key="1">
    <source>
        <dbReference type="SAM" id="MobiDB-lite"/>
    </source>
</evidence>
<feature type="region of interest" description="Disordered" evidence="1">
    <location>
        <begin position="370"/>
        <end position="423"/>
    </location>
</feature>
<evidence type="ECO:0000313" key="4">
    <source>
        <dbReference type="Proteomes" id="UP000027341"/>
    </source>
</evidence>
<accession>A0A066ZPB0</accession>
<comment type="caution">
    <text evidence="3">The sequence shown here is derived from an EMBL/GenBank/DDBJ whole genome shotgun (WGS) entry which is preliminary data.</text>
</comment>
<gene>
    <name evidence="3" type="ORF">EI16_04880</name>
</gene>
<keyword evidence="4" id="KW-1185">Reference proteome</keyword>
<evidence type="ECO:0000256" key="2">
    <source>
        <dbReference type="SAM" id="Phobius"/>
    </source>
</evidence>
<sequence>MSETDMNADNNSITDDLLDELDKLETSTDTMEAEVERVTENQETLAKSDSPNAIEAATISLESAKTAQQAAEQCQSATEAAVQLSQEQKRQAMELADSNVAWRQSVRNINKELDSSKSSATIMLVIAIIVSVISTSVMGFLFYSVHKKNEALKGAVEDIISTQTELLNKQMTLKTDQMVSLVESIITSNQHRAPAAETAPAPMPQPEAEVKPEPQHVAPSPAPVHEAPAATATVTAEIGPELKKQIDLLSQVQKQQMDKLDALMAELSKQQKIEDKQISAGTGKTTIKTAPIEVTSMGLTESQVKKLNAILWRVADIGKQMKALQASVAQLQKASASKKATVGKAATAAPQNDAELKSIQSSLKDLSNQIQQVKTQQDALKTQLNEVKKETPPPSSYEYKAPSPGVPASSLGAPKPYSYRAPE</sequence>
<keyword evidence="2" id="KW-1133">Transmembrane helix</keyword>
<keyword evidence="2" id="KW-0812">Transmembrane</keyword>